<evidence type="ECO:0000256" key="12">
    <source>
        <dbReference type="ARBA" id="ARBA00023080"/>
    </source>
</evidence>
<dbReference type="EMBL" id="FMJB01000055">
    <property type="protein sequence ID" value="SCM68382.1"/>
    <property type="molecule type" value="Genomic_DNA"/>
</dbReference>
<feature type="active site" description="Pros-phosphohistidine intermediate" evidence="13 14">
    <location>
        <position position="117"/>
    </location>
</feature>
<keyword evidence="4 13" id="KW-0963">Cytoplasm</keyword>
<dbReference type="EC" id="2.7.4.6" evidence="2 13"/>
<protein>
    <recommendedName>
        <fullName evidence="3 13">Nucleoside diphosphate kinase</fullName>
        <shortName evidence="13">NDK</shortName>
        <shortName evidence="13">NDP kinase</shortName>
        <ecNumber evidence="2 13">2.7.4.6</ecNumber>
    </recommendedName>
    <alternativeName>
        <fullName evidence="13">Nucleoside-2-P kinase</fullName>
    </alternativeName>
</protein>
<dbReference type="GO" id="GO:0006241">
    <property type="term" value="P:CTP biosynthetic process"/>
    <property type="evidence" value="ECO:0007669"/>
    <property type="project" value="UniProtKB-UniRule"/>
</dbReference>
<dbReference type="Gene3D" id="3.30.70.141">
    <property type="entry name" value="Nucleoside diphosphate kinase-like domain"/>
    <property type="match status" value="1"/>
</dbReference>
<keyword evidence="9 13" id="KW-0418">Kinase</keyword>
<dbReference type="PANTHER" id="PTHR46161:SF3">
    <property type="entry name" value="NUCLEOSIDE DIPHOSPHATE KINASE DDB_G0292928-RELATED"/>
    <property type="match status" value="1"/>
</dbReference>
<dbReference type="SUPFAM" id="SSF54919">
    <property type="entry name" value="Nucleoside diphosphate kinase, NDK"/>
    <property type="match status" value="1"/>
</dbReference>
<feature type="binding site" evidence="13 14">
    <location>
        <position position="104"/>
    </location>
    <ligand>
        <name>ATP</name>
        <dbReference type="ChEBI" id="CHEBI:30616"/>
    </ligand>
</feature>
<keyword evidence="5 13" id="KW-0597">Phosphoprotein</keyword>
<evidence type="ECO:0000256" key="3">
    <source>
        <dbReference type="ARBA" id="ARBA00017632"/>
    </source>
</evidence>
<evidence type="ECO:0000256" key="2">
    <source>
        <dbReference type="ARBA" id="ARBA00012966"/>
    </source>
</evidence>
<dbReference type="InterPro" id="IPR023005">
    <property type="entry name" value="Nucleoside_diP_kinase_AS"/>
</dbReference>
<evidence type="ECO:0000256" key="15">
    <source>
        <dbReference type="RuleBase" id="RU004011"/>
    </source>
</evidence>
<dbReference type="NCBIfam" id="NF001908">
    <property type="entry name" value="PRK00668.1"/>
    <property type="match status" value="1"/>
</dbReference>
<feature type="binding site" evidence="13 14">
    <location>
        <position position="114"/>
    </location>
    <ligand>
        <name>ATP</name>
        <dbReference type="ChEBI" id="CHEBI:30616"/>
    </ligand>
</feature>
<evidence type="ECO:0000256" key="9">
    <source>
        <dbReference type="ARBA" id="ARBA00022777"/>
    </source>
</evidence>
<feature type="binding site" evidence="13 14">
    <location>
        <position position="93"/>
    </location>
    <ligand>
        <name>ATP</name>
        <dbReference type="ChEBI" id="CHEBI:30616"/>
    </ligand>
</feature>
<keyword evidence="6 13" id="KW-0808">Transferase</keyword>
<evidence type="ECO:0000256" key="8">
    <source>
        <dbReference type="ARBA" id="ARBA00022741"/>
    </source>
</evidence>
<dbReference type="InterPro" id="IPR034907">
    <property type="entry name" value="NDK-like_dom"/>
</dbReference>
<feature type="binding site" evidence="13 14">
    <location>
        <position position="59"/>
    </location>
    <ligand>
        <name>ATP</name>
        <dbReference type="ChEBI" id="CHEBI:30616"/>
    </ligand>
</feature>
<evidence type="ECO:0000256" key="11">
    <source>
        <dbReference type="ARBA" id="ARBA00022842"/>
    </source>
</evidence>
<sequence length="140" mass="14950">MATERTLSIIKPDATNRNLTGKINAKFEDAGLRIVAQKRIHLTPAQAGKFYEVHAERPFYGELCEFMASAPVVVQVLEGEGAIAKNREVMGATNPADAAEGTIRAEFALSVGENSVHGSDAPETAANEIAFFFSGLELVG</sequence>
<evidence type="ECO:0000256" key="6">
    <source>
        <dbReference type="ARBA" id="ARBA00022679"/>
    </source>
</evidence>
<dbReference type="GO" id="GO:0006183">
    <property type="term" value="P:GTP biosynthetic process"/>
    <property type="evidence" value="ECO:0007669"/>
    <property type="project" value="UniProtKB-UniRule"/>
</dbReference>
<dbReference type="PANTHER" id="PTHR46161">
    <property type="entry name" value="NUCLEOSIDE DIPHOSPHATE KINASE"/>
    <property type="match status" value="1"/>
</dbReference>
<dbReference type="SMART" id="SM00562">
    <property type="entry name" value="NDK"/>
    <property type="match status" value="1"/>
</dbReference>
<evidence type="ECO:0000256" key="14">
    <source>
        <dbReference type="PROSITE-ProRule" id="PRU00706"/>
    </source>
</evidence>
<name>A0A1M4N0J9_9RHOB</name>
<dbReference type="FunFam" id="3.30.70.141:FF:000003">
    <property type="entry name" value="Nucleoside diphosphate kinase"/>
    <property type="match status" value="1"/>
</dbReference>
<comment type="subcellular location">
    <subcellularLocation>
        <location evidence="13">Cytoplasm</location>
    </subcellularLocation>
</comment>
<feature type="binding site" evidence="13 14">
    <location>
        <position position="11"/>
    </location>
    <ligand>
        <name>ATP</name>
        <dbReference type="ChEBI" id="CHEBI:30616"/>
    </ligand>
</feature>
<keyword evidence="8 13" id="KW-0547">Nucleotide-binding</keyword>
<evidence type="ECO:0000256" key="4">
    <source>
        <dbReference type="ARBA" id="ARBA00022490"/>
    </source>
</evidence>
<dbReference type="AlphaFoldDB" id="A0A1M4N0J9"/>
<comment type="catalytic activity">
    <reaction evidence="13">
        <text>a ribonucleoside 5'-diphosphate + ATP = a ribonucleoside 5'-triphosphate + ADP</text>
        <dbReference type="Rhea" id="RHEA:18113"/>
        <dbReference type="ChEBI" id="CHEBI:30616"/>
        <dbReference type="ChEBI" id="CHEBI:57930"/>
        <dbReference type="ChEBI" id="CHEBI:61557"/>
        <dbReference type="ChEBI" id="CHEBI:456216"/>
        <dbReference type="EC" id="2.7.4.6"/>
    </reaction>
</comment>
<dbReference type="PROSITE" id="PS00469">
    <property type="entry name" value="NDPK"/>
    <property type="match status" value="1"/>
</dbReference>
<dbReference type="InterPro" id="IPR036850">
    <property type="entry name" value="NDK-like_dom_sf"/>
</dbReference>
<comment type="similarity">
    <text evidence="1 13 14 15">Belongs to the NDK family.</text>
</comment>
<feature type="domain" description="Nucleoside diphosphate kinase-like" evidence="17">
    <location>
        <begin position="3"/>
        <end position="140"/>
    </location>
</feature>
<evidence type="ECO:0000256" key="16">
    <source>
        <dbReference type="RuleBase" id="RU004013"/>
    </source>
</evidence>
<dbReference type="Proteomes" id="UP000184085">
    <property type="component" value="Unassembled WGS sequence"/>
</dbReference>
<dbReference type="GO" id="GO:0005737">
    <property type="term" value="C:cytoplasm"/>
    <property type="evidence" value="ECO:0007669"/>
    <property type="project" value="UniProtKB-SubCell"/>
</dbReference>
<dbReference type="GO" id="GO:0046872">
    <property type="term" value="F:metal ion binding"/>
    <property type="evidence" value="ECO:0007669"/>
    <property type="project" value="UniProtKB-KW"/>
</dbReference>
<dbReference type="InterPro" id="IPR001564">
    <property type="entry name" value="Nucleoside_diP_kinase"/>
</dbReference>
<comment type="function">
    <text evidence="13">Major role in the synthesis of nucleoside triphosphates other than ATP. The ATP gamma phosphate is transferred to the NDP beta phosphate via a ping-pong mechanism, using a phosphorylated active-site intermediate.</text>
</comment>
<evidence type="ECO:0000256" key="13">
    <source>
        <dbReference type="HAMAP-Rule" id="MF_00451"/>
    </source>
</evidence>
<comment type="subunit">
    <text evidence="13">Homotetramer.</text>
</comment>
<dbReference type="GO" id="GO:0006228">
    <property type="term" value="P:UTP biosynthetic process"/>
    <property type="evidence" value="ECO:0007669"/>
    <property type="project" value="UniProtKB-UniRule"/>
</dbReference>
<evidence type="ECO:0000256" key="5">
    <source>
        <dbReference type="ARBA" id="ARBA00022553"/>
    </source>
</evidence>
<gene>
    <name evidence="13 18" type="primary">ndk</name>
    <name evidence="18" type="ORF">KARMA_2600</name>
</gene>
<dbReference type="PRINTS" id="PR01243">
    <property type="entry name" value="NUCDPKINASE"/>
</dbReference>
<dbReference type="CDD" id="cd04413">
    <property type="entry name" value="NDPk_I"/>
    <property type="match status" value="1"/>
</dbReference>
<keyword evidence="11 13" id="KW-0460">Magnesium</keyword>
<keyword evidence="10 13" id="KW-0067">ATP-binding</keyword>
<dbReference type="RefSeq" id="WP_072707004.1">
    <property type="nucleotide sequence ID" value="NZ_FMJB01000055.1"/>
</dbReference>
<evidence type="ECO:0000256" key="1">
    <source>
        <dbReference type="ARBA" id="ARBA00008142"/>
    </source>
</evidence>
<keyword evidence="12 13" id="KW-0546">Nucleotide metabolism</keyword>
<dbReference type="GO" id="GO:0005524">
    <property type="term" value="F:ATP binding"/>
    <property type="evidence" value="ECO:0007669"/>
    <property type="project" value="UniProtKB-UniRule"/>
</dbReference>
<evidence type="ECO:0000256" key="7">
    <source>
        <dbReference type="ARBA" id="ARBA00022723"/>
    </source>
</evidence>
<keyword evidence="7 13" id="KW-0479">Metal-binding</keyword>
<dbReference type="PROSITE" id="PS51374">
    <property type="entry name" value="NDPK_LIKE"/>
    <property type="match status" value="1"/>
</dbReference>
<comment type="catalytic activity">
    <reaction evidence="13 16">
        <text>a 2'-deoxyribonucleoside 5'-diphosphate + ATP = a 2'-deoxyribonucleoside 5'-triphosphate + ADP</text>
        <dbReference type="Rhea" id="RHEA:44640"/>
        <dbReference type="ChEBI" id="CHEBI:30616"/>
        <dbReference type="ChEBI" id="CHEBI:61560"/>
        <dbReference type="ChEBI" id="CHEBI:73316"/>
        <dbReference type="ChEBI" id="CHEBI:456216"/>
        <dbReference type="EC" id="2.7.4.6"/>
    </reaction>
</comment>
<dbReference type="GO" id="GO:0004550">
    <property type="term" value="F:nucleoside diphosphate kinase activity"/>
    <property type="evidence" value="ECO:0007669"/>
    <property type="project" value="UniProtKB-UniRule"/>
</dbReference>
<accession>A0A1M4N0J9</accession>
<keyword evidence="19" id="KW-1185">Reference proteome</keyword>
<evidence type="ECO:0000256" key="10">
    <source>
        <dbReference type="ARBA" id="ARBA00022840"/>
    </source>
</evidence>
<evidence type="ECO:0000313" key="19">
    <source>
        <dbReference type="Proteomes" id="UP000184085"/>
    </source>
</evidence>
<dbReference type="Pfam" id="PF00334">
    <property type="entry name" value="NDK"/>
    <property type="match status" value="1"/>
</dbReference>
<comment type="cofactor">
    <cofactor evidence="13">
        <name>Mg(2+)</name>
        <dbReference type="ChEBI" id="CHEBI:18420"/>
    </cofactor>
</comment>
<evidence type="ECO:0000313" key="18">
    <source>
        <dbReference type="EMBL" id="SCM68382.1"/>
    </source>
</evidence>
<proteinExistence type="inferred from homology"/>
<organism evidence="18 19">
    <name type="scientific">Donghicola eburneus</name>
    <dbReference type="NCBI Taxonomy" id="393278"/>
    <lineage>
        <taxon>Bacteria</taxon>
        <taxon>Pseudomonadati</taxon>
        <taxon>Pseudomonadota</taxon>
        <taxon>Alphaproteobacteria</taxon>
        <taxon>Rhodobacterales</taxon>
        <taxon>Roseobacteraceae</taxon>
        <taxon>Donghicola</taxon>
    </lineage>
</organism>
<feature type="binding site" evidence="13 14">
    <location>
        <position position="87"/>
    </location>
    <ligand>
        <name>ATP</name>
        <dbReference type="ChEBI" id="CHEBI:30616"/>
    </ligand>
</feature>
<dbReference type="HAMAP" id="MF_00451">
    <property type="entry name" value="NDP_kinase"/>
    <property type="match status" value="1"/>
</dbReference>
<evidence type="ECO:0000259" key="17">
    <source>
        <dbReference type="SMART" id="SM00562"/>
    </source>
</evidence>
<reference evidence="19" key="1">
    <citation type="submission" date="2016-09" db="EMBL/GenBank/DDBJ databases">
        <authorList>
            <person name="Wibberg D."/>
        </authorList>
    </citation>
    <scope>NUCLEOTIDE SEQUENCE [LARGE SCALE GENOMIC DNA]</scope>
</reference>